<name>A0A0E3S8Z8_9EURY</name>
<gene>
    <name evidence="1" type="ORF">MSLAZ_2761</name>
</gene>
<dbReference type="GeneID" id="24807619"/>
<protein>
    <recommendedName>
        <fullName evidence="3">DUF1059 domain-containing protein</fullName>
    </recommendedName>
</protein>
<dbReference type="STRING" id="1434111.MSLAZ_2761"/>
<dbReference type="Proteomes" id="UP000033072">
    <property type="component" value="Chromosome"/>
</dbReference>
<dbReference type="EMBL" id="CP009515">
    <property type="protein sequence ID" value="AKB76022.1"/>
    <property type="molecule type" value="Genomic_DNA"/>
</dbReference>
<sequence>MKIVKCGDLGFKCNFMAAGNKLEEVEKAMFDHIEKEHKEELDKMTEDDINHLKHRVSTLLGRSCGCGALHTDNL</sequence>
<dbReference type="Pfam" id="PF06348">
    <property type="entry name" value="DUF1059"/>
    <property type="match status" value="1"/>
</dbReference>
<dbReference type="HOGENOM" id="CLU_183481_0_0_2"/>
<dbReference type="PATRIC" id="fig|1434111.4.peg.3658"/>
<reference evidence="1 2" key="1">
    <citation type="submission" date="2014-07" db="EMBL/GenBank/DDBJ databases">
        <title>Methanogenic archaea and the global carbon cycle.</title>
        <authorList>
            <person name="Henriksen J.R."/>
            <person name="Luke J."/>
            <person name="Reinhart S."/>
            <person name="Benedict M.N."/>
            <person name="Youngblut N.D."/>
            <person name="Metcalf M.E."/>
            <person name="Whitaker R.J."/>
            <person name="Metcalf W.W."/>
        </authorList>
    </citation>
    <scope>NUCLEOTIDE SEQUENCE [LARGE SCALE GENOMIC DNA]</scope>
    <source>
        <strain evidence="1 2">Z-7289</strain>
    </source>
</reference>
<dbReference type="OrthoDB" id="9023at2157"/>
<proteinExistence type="predicted"/>
<accession>A0A0E3S8Z8</accession>
<evidence type="ECO:0008006" key="3">
    <source>
        <dbReference type="Google" id="ProtNLM"/>
    </source>
</evidence>
<evidence type="ECO:0000313" key="2">
    <source>
        <dbReference type="Proteomes" id="UP000033072"/>
    </source>
</evidence>
<evidence type="ECO:0000313" key="1">
    <source>
        <dbReference type="EMBL" id="AKB76022.1"/>
    </source>
</evidence>
<organism evidence="1 2">
    <name type="scientific">Methanosarcina lacustris Z-7289</name>
    <dbReference type="NCBI Taxonomy" id="1434111"/>
    <lineage>
        <taxon>Archaea</taxon>
        <taxon>Methanobacteriati</taxon>
        <taxon>Methanobacteriota</taxon>
        <taxon>Stenosarchaea group</taxon>
        <taxon>Methanomicrobia</taxon>
        <taxon>Methanosarcinales</taxon>
        <taxon>Methanosarcinaceae</taxon>
        <taxon>Methanosarcina</taxon>
    </lineage>
</organism>
<keyword evidence="2" id="KW-1185">Reference proteome</keyword>
<dbReference type="RefSeq" id="WP_048127986.1">
    <property type="nucleotide sequence ID" value="NZ_CP009515.1"/>
</dbReference>
<dbReference type="KEGG" id="mls:MSLAZ_2761"/>
<dbReference type="AlphaFoldDB" id="A0A0E3S8Z8"/>
<dbReference type="InterPro" id="IPR009409">
    <property type="entry name" value="DUF1059"/>
</dbReference>